<evidence type="ECO:0000313" key="4">
    <source>
        <dbReference type="EMBL" id="KPI91157.1"/>
    </source>
</evidence>
<evidence type="ECO:0000256" key="2">
    <source>
        <dbReference type="SAM" id="MobiDB-lite"/>
    </source>
</evidence>
<feature type="region of interest" description="Disordered" evidence="2">
    <location>
        <begin position="400"/>
        <end position="446"/>
    </location>
</feature>
<feature type="domain" description="Putative zinc-finger" evidence="3">
    <location>
        <begin position="857"/>
        <end position="875"/>
    </location>
</feature>
<evidence type="ECO:0000259" key="3">
    <source>
        <dbReference type="Pfam" id="PF10650"/>
    </source>
</evidence>
<dbReference type="InterPro" id="IPR019607">
    <property type="entry name" value="Putative_zinc-finger_domain"/>
</dbReference>
<dbReference type="Pfam" id="PF10650">
    <property type="entry name" value="zf-C3H1"/>
    <property type="match status" value="1"/>
</dbReference>
<reference evidence="4 5" key="1">
    <citation type="journal article" date="2015" name="Nat. Commun.">
        <title>Outbred genome sequencing and CRISPR/Cas9 gene editing in butterflies.</title>
        <authorList>
            <person name="Li X."/>
            <person name="Fan D."/>
            <person name="Zhang W."/>
            <person name="Liu G."/>
            <person name="Zhang L."/>
            <person name="Zhao L."/>
            <person name="Fang X."/>
            <person name="Chen L."/>
            <person name="Dong Y."/>
            <person name="Chen Y."/>
            <person name="Ding Y."/>
            <person name="Zhao R."/>
            <person name="Feng M."/>
            <person name="Zhu Y."/>
            <person name="Feng Y."/>
            <person name="Jiang X."/>
            <person name="Zhu D."/>
            <person name="Xiang H."/>
            <person name="Feng X."/>
            <person name="Li S."/>
            <person name="Wang J."/>
            <person name="Zhang G."/>
            <person name="Kronforst M.R."/>
            <person name="Wang W."/>
        </authorList>
    </citation>
    <scope>NUCLEOTIDE SEQUENCE [LARGE SCALE GENOMIC DNA]</scope>
    <source>
        <strain evidence="4">Ya'a_city_454_Px</strain>
        <tissue evidence="4">Whole body</tissue>
    </source>
</reference>
<accession>A0A194PD46</accession>
<proteinExistence type="predicted"/>
<keyword evidence="5" id="KW-1185">Reference proteome</keyword>
<feature type="region of interest" description="Disordered" evidence="2">
    <location>
        <begin position="278"/>
        <end position="341"/>
    </location>
</feature>
<feature type="compositionally biased region" description="Acidic residues" evidence="2">
    <location>
        <begin position="400"/>
        <end position="411"/>
    </location>
</feature>
<organism evidence="4 5">
    <name type="scientific">Papilio xuthus</name>
    <name type="common">Asian swallowtail butterfly</name>
    <dbReference type="NCBI Taxonomy" id="66420"/>
    <lineage>
        <taxon>Eukaryota</taxon>
        <taxon>Metazoa</taxon>
        <taxon>Ecdysozoa</taxon>
        <taxon>Arthropoda</taxon>
        <taxon>Hexapoda</taxon>
        <taxon>Insecta</taxon>
        <taxon>Pterygota</taxon>
        <taxon>Neoptera</taxon>
        <taxon>Endopterygota</taxon>
        <taxon>Lepidoptera</taxon>
        <taxon>Glossata</taxon>
        <taxon>Ditrysia</taxon>
        <taxon>Papilionoidea</taxon>
        <taxon>Papilionidae</taxon>
        <taxon>Papilioninae</taxon>
        <taxon>Papilio</taxon>
    </lineage>
</organism>
<dbReference type="AlphaFoldDB" id="A0A194PD46"/>
<dbReference type="EMBL" id="KQ459606">
    <property type="protein sequence ID" value="KPI91157.1"/>
    <property type="molecule type" value="Genomic_DNA"/>
</dbReference>
<feature type="compositionally biased region" description="Polar residues" evidence="2">
    <location>
        <begin position="280"/>
        <end position="298"/>
    </location>
</feature>
<name>A0A194PD46_PAPXU</name>
<gene>
    <name evidence="4" type="ORF">RR46_14661</name>
</gene>
<protein>
    <recommendedName>
        <fullName evidence="3">Putative zinc-finger domain-containing protein</fullName>
    </recommendedName>
</protein>
<feature type="region of interest" description="Disordered" evidence="2">
    <location>
        <begin position="114"/>
        <end position="145"/>
    </location>
</feature>
<sequence>MSSVERIPQVNNDSEMEEGEIVDEFDYLSDISSEEEFLLRQRLLVLENYNNALERKEAKRVSLGKIGKSTVTYFPDLSDISATEFEDNTTDYLRHSKNCISSKASYRQKKINLHSGHKKNKKKYHRKRKLEPKIISDSSEESDDEYRNKRRKLANAVGLNKAKVDTSLKARLEEMLFGKKSKENCLNIEKLKVSNKIIKEQDNNTLDNIKENTSPNKSEEKEISLCNQLNNIEIINDVAGDSQSVNQDENFIQLNKEEKDECDGKTHSLCTEEVEKVSEANVNTENMEPNSKEIPTNKQDSDDELELLRQHALKTKSTKTKSQSDTSKKAQKPQSEDDESDTADLRLICLKSAFLKKAIEIKRKQKLRKRLKSKSKSLQNDIVTHEEDIVNVTDIENNTDIESVDMDIGSDGDDKTKESNGDGNVSSGQKTDNNKQSNQNKQDELEDDEDLLRAQLLTSLTKNLPNLVAMDDVVNTLENTTKESTTTKSKSNKNVPEEKKFIINLKDTDSEGEHEATKNLTKMHMKLSERLDFQEKLDLFLKSTRLQVENNKLPDVVQQDPVTKPHTKYVPKAVNHLPKSEQIEYKNLVKRMAELEKMKQIRQASMNQKNANILKESINPKNTFTDNLEQKISISRKNIAEESAKMLKLKEEATKLLQKYKIVATELRNISTAITMNKKEQRTVQSKLARIRINHQMLLKSSNFTHSTGRIPSTNQISNKVVVNKLQKENNPTKEENTTNTGTVTNNLKKEITGPISKVDNSVNQTDRIPKILDKDKNILVEDKLDSNKNVKTSTSCGKKDNIIHPVLETNCRNKSIQNPSAISIKDKEKYKDTNEYQSPLNAFGSNIWLEDPNAFLCPYEVGGSCRDPDCNFLHPKIPSKQ</sequence>
<evidence type="ECO:0000256" key="1">
    <source>
        <dbReference type="SAM" id="Coils"/>
    </source>
</evidence>
<keyword evidence="1" id="KW-0175">Coiled coil</keyword>
<evidence type="ECO:0000313" key="5">
    <source>
        <dbReference type="Proteomes" id="UP000053268"/>
    </source>
</evidence>
<feature type="compositionally biased region" description="Low complexity" evidence="2">
    <location>
        <begin position="429"/>
        <end position="440"/>
    </location>
</feature>
<dbReference type="Proteomes" id="UP000053268">
    <property type="component" value="Unassembled WGS sequence"/>
</dbReference>
<dbReference type="STRING" id="66420.A0A194PD46"/>
<feature type="coiled-coil region" evidence="1">
    <location>
        <begin position="361"/>
        <end position="388"/>
    </location>
</feature>
<feature type="compositionally biased region" description="Basic residues" evidence="2">
    <location>
        <begin position="114"/>
        <end position="130"/>
    </location>
</feature>